<evidence type="ECO:0000313" key="4">
    <source>
        <dbReference type="EMBL" id="VFK07832.1"/>
    </source>
</evidence>
<organism evidence="4">
    <name type="scientific">Candidatus Kentrum sp. FM</name>
    <dbReference type="NCBI Taxonomy" id="2126340"/>
    <lineage>
        <taxon>Bacteria</taxon>
        <taxon>Pseudomonadati</taxon>
        <taxon>Pseudomonadota</taxon>
        <taxon>Gammaproteobacteria</taxon>
        <taxon>Candidatus Kentrum</taxon>
    </lineage>
</organism>
<name>A0A450VSR6_9GAMM</name>
<proteinExistence type="predicted"/>
<feature type="region of interest" description="Disordered" evidence="1">
    <location>
        <begin position="1"/>
        <end position="20"/>
    </location>
</feature>
<evidence type="ECO:0000313" key="3">
    <source>
        <dbReference type="EMBL" id="VFJ47886.1"/>
    </source>
</evidence>
<accession>A0A450VSR6</accession>
<protein>
    <submittedName>
        <fullName evidence="4">Uncharacterized protein</fullName>
    </submittedName>
</protein>
<evidence type="ECO:0000256" key="1">
    <source>
        <dbReference type="SAM" id="MobiDB-lite"/>
    </source>
</evidence>
<sequence>MDFQMAPVAWDADKSDPSKPTGPVAAGVFCTFKGAPAVAVMNISIVSADGSIRLPDELAEAFRDALIRRWNEHPDVTGAMANT</sequence>
<dbReference type="EMBL" id="CAADFA010000051">
    <property type="protein sequence ID" value="VFJ47886.1"/>
    <property type="molecule type" value="Genomic_DNA"/>
</dbReference>
<dbReference type="EMBL" id="CAADFL010000052">
    <property type="protein sequence ID" value="VFK07832.1"/>
    <property type="molecule type" value="Genomic_DNA"/>
</dbReference>
<dbReference type="AlphaFoldDB" id="A0A450VSR6"/>
<evidence type="ECO:0000313" key="2">
    <source>
        <dbReference type="EMBL" id="VFJ47401.1"/>
    </source>
</evidence>
<dbReference type="EMBL" id="CAADEZ010000047">
    <property type="protein sequence ID" value="VFJ47401.1"/>
    <property type="molecule type" value="Genomic_DNA"/>
</dbReference>
<reference evidence="4" key="1">
    <citation type="submission" date="2019-02" db="EMBL/GenBank/DDBJ databases">
        <authorList>
            <person name="Gruber-Vodicka R. H."/>
            <person name="Seah K. B. B."/>
        </authorList>
    </citation>
    <scope>NUCLEOTIDE SEQUENCE</scope>
    <source>
        <strain evidence="2">BECK_BZ163</strain>
        <strain evidence="4">BECK_BZ164</strain>
        <strain evidence="3">BECK_BZ165</strain>
    </source>
</reference>
<gene>
    <name evidence="2" type="ORF">BECKFM1743A_GA0114220_100473</name>
    <name evidence="4" type="ORF">BECKFM1743B_GA0114221_100523</name>
    <name evidence="3" type="ORF">BECKFM1743C_GA0114222_1005118</name>
</gene>